<feature type="transmembrane region" description="Helical" evidence="11">
    <location>
        <begin position="12"/>
        <end position="38"/>
    </location>
</feature>
<keyword evidence="5" id="KW-0808">Transferase</keyword>
<sequence length="91" mass="10575">MQSRLMQCGSFQYLYYVPFLLWKAQFPTSLRLILFAGVELCWNMYPSNSYSSFLLLCIHLFIDCGVFGLPHLKVNSLMKNPQGKRRNDCNG</sequence>
<dbReference type="EnsemblPlants" id="Ma00_t02820.1">
    <property type="protein sequence ID" value="Ma00_p02820.1"/>
    <property type="gene ID" value="Ma00_g02820"/>
</dbReference>
<evidence type="ECO:0000256" key="8">
    <source>
        <dbReference type="ARBA" id="ARBA00022989"/>
    </source>
</evidence>
<evidence type="ECO:0000313" key="13">
    <source>
        <dbReference type="EnsemblPlants" id="Ma00_p02820.1"/>
    </source>
</evidence>
<evidence type="ECO:0000256" key="7">
    <source>
        <dbReference type="ARBA" id="ARBA00022824"/>
    </source>
</evidence>
<dbReference type="InterPro" id="IPR007873">
    <property type="entry name" value="Glycosyltransferase_ALG3"/>
</dbReference>
<gene>
    <name evidence="12" type="ORF">GSMUA_37390.1</name>
</gene>
<keyword evidence="6 11" id="KW-0812">Transmembrane</keyword>
<evidence type="ECO:0000256" key="3">
    <source>
        <dbReference type="ARBA" id="ARBA00011964"/>
    </source>
</evidence>
<dbReference type="PANTHER" id="PTHR12646:SF0">
    <property type="entry name" value="DOL-P-MAN:MAN(5)GLCNAC(2)-PP-DOL ALPHA-1,3-MANNOSYLTRANSFERASE"/>
    <property type="match status" value="1"/>
</dbReference>
<evidence type="ECO:0000313" key="14">
    <source>
        <dbReference type="Proteomes" id="UP000012960"/>
    </source>
</evidence>
<dbReference type="GO" id="GO:0052925">
    <property type="term" value="F:dol-P-Man:Man(5)GlcNAc(2)-PP-Dol alpha-1,3-mannosyltransferase activity"/>
    <property type="evidence" value="ECO:0007669"/>
    <property type="project" value="UniProtKB-EC"/>
</dbReference>
<evidence type="ECO:0000256" key="4">
    <source>
        <dbReference type="ARBA" id="ARBA00022676"/>
    </source>
</evidence>
<accession>A0A804HMQ3</accession>
<comment type="subcellular location">
    <subcellularLocation>
        <location evidence="1">Endoplasmic reticulum membrane</location>
        <topology evidence="1">Multi-pass membrane protein</topology>
    </subcellularLocation>
</comment>
<comment type="pathway">
    <text evidence="2">Protein modification; protein glycosylation.</text>
</comment>
<evidence type="ECO:0000256" key="5">
    <source>
        <dbReference type="ARBA" id="ARBA00022679"/>
    </source>
</evidence>
<reference evidence="13" key="2">
    <citation type="submission" date="2021-05" db="UniProtKB">
        <authorList>
            <consortium name="EnsemblPlants"/>
        </authorList>
    </citation>
    <scope>IDENTIFICATION</scope>
    <source>
        <strain evidence="13">subsp. malaccensis</strain>
    </source>
</reference>
<evidence type="ECO:0000256" key="11">
    <source>
        <dbReference type="SAM" id="Phobius"/>
    </source>
</evidence>
<dbReference type="Proteomes" id="UP000012960">
    <property type="component" value="Unplaced"/>
</dbReference>
<organism evidence="13 14">
    <name type="scientific">Musa acuminata subsp. malaccensis</name>
    <name type="common">Wild banana</name>
    <name type="synonym">Musa malaccensis</name>
    <dbReference type="NCBI Taxonomy" id="214687"/>
    <lineage>
        <taxon>Eukaryota</taxon>
        <taxon>Viridiplantae</taxon>
        <taxon>Streptophyta</taxon>
        <taxon>Embryophyta</taxon>
        <taxon>Tracheophyta</taxon>
        <taxon>Spermatophyta</taxon>
        <taxon>Magnoliopsida</taxon>
        <taxon>Liliopsida</taxon>
        <taxon>Zingiberales</taxon>
        <taxon>Musaceae</taxon>
        <taxon>Musa</taxon>
    </lineage>
</organism>
<evidence type="ECO:0000256" key="9">
    <source>
        <dbReference type="ARBA" id="ARBA00023136"/>
    </source>
</evidence>
<dbReference type="AlphaFoldDB" id="A0A804HMQ3"/>
<keyword evidence="4" id="KW-0328">Glycosyltransferase</keyword>
<dbReference type="PANTHER" id="PTHR12646">
    <property type="entry name" value="NOT56 - RELATED"/>
    <property type="match status" value="1"/>
</dbReference>
<name>A0A804HMQ3_MUSAM</name>
<evidence type="ECO:0000256" key="10">
    <source>
        <dbReference type="ARBA" id="ARBA00049506"/>
    </source>
</evidence>
<dbReference type="Gramene" id="Ma00_t02820.1">
    <property type="protein sequence ID" value="Ma00_p02820.1"/>
    <property type="gene ID" value="Ma00_g02820"/>
</dbReference>
<dbReference type="InParanoid" id="A0A804HMQ3"/>
<protein>
    <recommendedName>
        <fullName evidence="3">dolichyl-P-Man:Man5GlcNAc2-PP-dolichol alpha-1,3-mannosyltransferase</fullName>
        <ecNumber evidence="3">2.4.1.258</ecNumber>
    </recommendedName>
</protein>
<evidence type="ECO:0000256" key="6">
    <source>
        <dbReference type="ARBA" id="ARBA00022692"/>
    </source>
</evidence>
<dbReference type="Pfam" id="PF05208">
    <property type="entry name" value="ALG3"/>
    <property type="match status" value="1"/>
</dbReference>
<dbReference type="GO" id="GO:0005789">
    <property type="term" value="C:endoplasmic reticulum membrane"/>
    <property type="evidence" value="ECO:0007669"/>
    <property type="project" value="UniProtKB-SubCell"/>
</dbReference>
<comment type="catalytic activity">
    <reaction evidence="10">
        <text>an alpha-D-Man-(1-&gt;2)-alpha-D-Man-(1-&gt;2)-alpha-D-Man-(1-&gt;3)-[alpha-D-Man-(1-&gt;6)]-beta-D-Man-(1-&gt;4)-beta-D-GlcNAc-(1-&gt;4)-alpha-D-GlcNAc-diphospho-di-trans,poly-cis-dolichol + a di-trans,poly-cis-dolichyl beta-D-mannosyl phosphate = an alpha-D-Man-(1-&gt;2)-alpha-D-Man-(1-&gt;2)-alpha-D-Man-(1-&gt;3)-[alpha-D-Man-(1-&gt;3)-alpha-D-Man-(1-&gt;6)]-beta-D-Man-(1-&gt;4)-beta-D-GlcNAc-(1-&gt;4)-alpha-D-GlcNAc-diphospho-di-trans,poly-cis-dolichol + a di-trans,poly-cis-dolichyl phosphate + H(+)</text>
        <dbReference type="Rhea" id="RHEA:29527"/>
        <dbReference type="Rhea" id="RHEA-COMP:19498"/>
        <dbReference type="Rhea" id="RHEA-COMP:19501"/>
        <dbReference type="Rhea" id="RHEA-COMP:19516"/>
        <dbReference type="Rhea" id="RHEA-COMP:19517"/>
        <dbReference type="ChEBI" id="CHEBI:15378"/>
        <dbReference type="ChEBI" id="CHEBI:57683"/>
        <dbReference type="ChEBI" id="CHEBI:58211"/>
        <dbReference type="ChEBI" id="CHEBI:132515"/>
        <dbReference type="ChEBI" id="CHEBI:132516"/>
        <dbReference type="EC" id="2.4.1.258"/>
    </reaction>
    <physiologicalReaction direction="left-to-right" evidence="10">
        <dbReference type="Rhea" id="RHEA:29528"/>
    </physiologicalReaction>
</comment>
<keyword evidence="14" id="KW-1185">Reference proteome</keyword>
<dbReference type="EMBL" id="HG996473">
    <property type="protein sequence ID" value="CAG1856899.1"/>
    <property type="molecule type" value="Genomic_DNA"/>
</dbReference>
<evidence type="ECO:0000313" key="12">
    <source>
        <dbReference type="EMBL" id="CAG1856899.1"/>
    </source>
</evidence>
<reference evidence="12" key="1">
    <citation type="submission" date="2021-03" db="EMBL/GenBank/DDBJ databases">
        <authorList>
            <consortium name="Genoscope - CEA"/>
            <person name="William W."/>
        </authorList>
    </citation>
    <scope>NUCLEOTIDE SEQUENCE</scope>
    <source>
        <strain evidence="12">Doubled-haploid Pahang</strain>
    </source>
</reference>
<proteinExistence type="predicted"/>
<feature type="transmembrane region" description="Helical" evidence="11">
    <location>
        <begin position="50"/>
        <end position="69"/>
    </location>
</feature>
<dbReference type="EC" id="2.4.1.258" evidence="3"/>
<keyword evidence="7" id="KW-0256">Endoplasmic reticulum</keyword>
<evidence type="ECO:0000256" key="2">
    <source>
        <dbReference type="ARBA" id="ARBA00004922"/>
    </source>
</evidence>
<keyword evidence="8 11" id="KW-1133">Transmembrane helix</keyword>
<keyword evidence="9 11" id="KW-0472">Membrane</keyword>
<evidence type="ECO:0000256" key="1">
    <source>
        <dbReference type="ARBA" id="ARBA00004477"/>
    </source>
</evidence>